<dbReference type="PANTHER" id="PTHR48075">
    <property type="entry name" value="3-HYDROXYACYL-COA DEHYDROGENASE FAMILY PROTEIN"/>
    <property type="match status" value="1"/>
</dbReference>
<evidence type="ECO:0000313" key="6">
    <source>
        <dbReference type="EMBL" id="MPW21534.1"/>
    </source>
</evidence>
<dbReference type="EC" id="1.1.1.157" evidence="6"/>
<dbReference type="GO" id="GO:0008691">
    <property type="term" value="F:3-hydroxybutyryl-CoA dehydrogenase activity"/>
    <property type="evidence" value="ECO:0007669"/>
    <property type="project" value="UniProtKB-EC"/>
</dbReference>
<sequence>MKTIGIIGAGQMGRGIALVCAVADLNVILIDLDEQAAARGIESIAGNLARMVSKGKSTSDEAKAALQRIRASAVLAELVEADVVIEAATENVQIKEDLLRKLDDIVRPGAVIATNTSSVSVTRLGATLADPTRFIGMHFFNPVPVMALVEVIRGLRTSDATFDATVDLAKRIGKQPICVKNSPGFVVNRILIPMINEAIFVLEQDLASAAEIDAGMKLGANHPIGPLALADLIGLDTMLAIMNVLYRDFNDSKYRPAPLLREMVDAGYLGRKSGQGFFSY</sequence>
<dbReference type="Pfam" id="PF02737">
    <property type="entry name" value="3HCDH_N"/>
    <property type="match status" value="1"/>
</dbReference>
<reference evidence="6 7" key="1">
    <citation type="submission" date="2019-10" db="EMBL/GenBank/DDBJ databases">
        <title>Paraburkholderia sp. isolated from nodules of Mimosa pudica from Brazilian Atlantic Forest soils.</title>
        <authorList>
            <person name="Paulitsch F."/>
            <person name="Hungria M."/>
            <person name="Dall'Agnol R."/>
        </authorList>
    </citation>
    <scope>NUCLEOTIDE SEQUENCE [LARGE SCALE GENOMIC DNA]</scope>
    <source>
        <strain evidence="6 7">CNPSo 3157</strain>
    </source>
</reference>
<feature type="binding site" evidence="3">
    <location>
        <position position="272"/>
    </location>
    <ligand>
        <name>NAD(+)</name>
        <dbReference type="ChEBI" id="CHEBI:57540"/>
    </ligand>
</feature>
<feature type="domain" description="3-hydroxyacyl-CoA dehydrogenase C-terminal" evidence="4">
    <location>
        <begin position="184"/>
        <end position="280"/>
    </location>
</feature>
<feature type="binding site" evidence="3">
    <location>
        <begin position="8"/>
        <end position="13"/>
    </location>
    <ligand>
        <name>NAD(+)</name>
        <dbReference type="ChEBI" id="CHEBI:57540"/>
    </ligand>
</feature>
<dbReference type="EMBL" id="WHNP01000045">
    <property type="protein sequence ID" value="MPW21534.1"/>
    <property type="molecule type" value="Genomic_DNA"/>
</dbReference>
<dbReference type="NCBIfam" id="NF004474">
    <property type="entry name" value="PRK05808.1"/>
    <property type="match status" value="1"/>
</dbReference>
<dbReference type="GO" id="GO:0006631">
    <property type="term" value="P:fatty acid metabolic process"/>
    <property type="evidence" value="ECO:0007669"/>
    <property type="project" value="InterPro"/>
</dbReference>
<dbReference type="InterPro" id="IPR006108">
    <property type="entry name" value="3HC_DH_C"/>
</dbReference>
<evidence type="ECO:0000256" key="3">
    <source>
        <dbReference type="PIRSR" id="PIRSR000105-2"/>
    </source>
</evidence>
<dbReference type="FunFam" id="3.40.50.720:FF:000009">
    <property type="entry name" value="Fatty oxidation complex, alpha subunit"/>
    <property type="match status" value="1"/>
</dbReference>
<gene>
    <name evidence="6" type="ORF">GCT13_32855</name>
</gene>
<dbReference type="Pfam" id="PF00725">
    <property type="entry name" value="3HCDH"/>
    <property type="match status" value="1"/>
</dbReference>
<dbReference type="PANTHER" id="PTHR48075:SF5">
    <property type="entry name" value="3-HYDROXYBUTYRYL-COA DEHYDROGENASE"/>
    <property type="match status" value="1"/>
</dbReference>
<dbReference type="RefSeq" id="WP_152765365.1">
    <property type="nucleotide sequence ID" value="NZ_WHNP01000045.1"/>
</dbReference>
<dbReference type="InterPro" id="IPR008927">
    <property type="entry name" value="6-PGluconate_DH-like_C_sf"/>
</dbReference>
<feature type="binding site" evidence="3">
    <location>
        <position position="90"/>
    </location>
    <ligand>
        <name>NAD(+)</name>
        <dbReference type="ChEBI" id="CHEBI:57540"/>
    </ligand>
</feature>
<comment type="caution">
    <text evidence="6">The sequence shown here is derived from an EMBL/GenBank/DDBJ whole genome shotgun (WGS) entry which is preliminary data.</text>
</comment>
<dbReference type="InterPro" id="IPR022694">
    <property type="entry name" value="3-OHacyl-CoA_DH"/>
</dbReference>
<protein>
    <submittedName>
        <fullName evidence="6">3-hydroxybutyryl-CoA dehydrogenase</fullName>
        <ecNumber evidence="6">1.1.1.157</ecNumber>
    </submittedName>
</protein>
<accession>A0A7X1NGK7</accession>
<dbReference type="SUPFAM" id="SSF51735">
    <property type="entry name" value="NAD(P)-binding Rossmann-fold domains"/>
    <property type="match status" value="1"/>
</dbReference>
<dbReference type="InterPro" id="IPR013328">
    <property type="entry name" value="6PGD_dom2"/>
</dbReference>
<organism evidence="6 7">
    <name type="scientific">Paraburkholderia franconis</name>
    <dbReference type="NCBI Taxonomy" id="2654983"/>
    <lineage>
        <taxon>Bacteria</taxon>
        <taxon>Pseudomonadati</taxon>
        <taxon>Pseudomonadota</taxon>
        <taxon>Betaproteobacteria</taxon>
        <taxon>Burkholderiales</taxon>
        <taxon>Burkholderiaceae</taxon>
        <taxon>Paraburkholderia</taxon>
    </lineage>
</organism>
<dbReference type="PIRSF" id="PIRSF000105">
    <property type="entry name" value="HCDH"/>
    <property type="match status" value="1"/>
</dbReference>
<dbReference type="Gene3D" id="3.40.50.720">
    <property type="entry name" value="NAD(P)-binding Rossmann-like Domain"/>
    <property type="match status" value="1"/>
</dbReference>
<feature type="binding site" evidence="3">
    <location>
        <position position="95"/>
    </location>
    <ligand>
        <name>NAD(+)</name>
        <dbReference type="ChEBI" id="CHEBI:57540"/>
    </ligand>
</feature>
<feature type="site" description="Important for catalytic activity" evidence="2">
    <location>
        <position position="138"/>
    </location>
</feature>
<evidence type="ECO:0000259" key="5">
    <source>
        <dbReference type="Pfam" id="PF02737"/>
    </source>
</evidence>
<dbReference type="SUPFAM" id="SSF48179">
    <property type="entry name" value="6-phosphogluconate dehydrogenase C-terminal domain-like"/>
    <property type="match status" value="1"/>
</dbReference>
<proteinExistence type="predicted"/>
<feature type="binding site" evidence="3">
    <location>
        <position position="141"/>
    </location>
    <ligand>
        <name>NAD(+)</name>
        <dbReference type="ChEBI" id="CHEBI:57540"/>
    </ligand>
</feature>
<dbReference type="InterPro" id="IPR006176">
    <property type="entry name" value="3-OHacyl-CoA_DH_NAD-bd"/>
</dbReference>
<dbReference type="AlphaFoldDB" id="A0A7X1NGK7"/>
<dbReference type="Proteomes" id="UP000484381">
    <property type="component" value="Unassembled WGS sequence"/>
</dbReference>
<feature type="domain" description="3-hydroxyacyl-CoA dehydrogenase NAD binding" evidence="5">
    <location>
        <begin position="3"/>
        <end position="181"/>
    </location>
</feature>
<dbReference type="Gene3D" id="1.10.1040.10">
    <property type="entry name" value="N-(1-d-carboxylethyl)-l-norvaline Dehydrogenase, domain 2"/>
    <property type="match status" value="1"/>
</dbReference>
<name>A0A7X1NGK7_9BURK</name>
<dbReference type="GO" id="GO:0070403">
    <property type="term" value="F:NAD+ binding"/>
    <property type="evidence" value="ECO:0007669"/>
    <property type="project" value="InterPro"/>
</dbReference>
<dbReference type="InterPro" id="IPR036291">
    <property type="entry name" value="NAD(P)-bd_dom_sf"/>
</dbReference>
<evidence type="ECO:0000256" key="2">
    <source>
        <dbReference type="PIRSR" id="PIRSR000105-1"/>
    </source>
</evidence>
<keyword evidence="3" id="KW-0520">NAD</keyword>
<keyword evidence="7" id="KW-1185">Reference proteome</keyword>
<feature type="binding site" evidence="3">
    <location>
        <position position="31"/>
    </location>
    <ligand>
        <name>NAD(+)</name>
        <dbReference type="ChEBI" id="CHEBI:57540"/>
    </ligand>
</feature>
<evidence type="ECO:0000256" key="1">
    <source>
        <dbReference type="ARBA" id="ARBA00023002"/>
    </source>
</evidence>
<evidence type="ECO:0000259" key="4">
    <source>
        <dbReference type="Pfam" id="PF00725"/>
    </source>
</evidence>
<feature type="binding site" evidence="3">
    <location>
        <position position="117"/>
    </location>
    <ligand>
        <name>NAD(+)</name>
        <dbReference type="ChEBI" id="CHEBI:57540"/>
    </ligand>
</feature>
<keyword evidence="1 6" id="KW-0560">Oxidoreductase</keyword>
<evidence type="ECO:0000313" key="7">
    <source>
        <dbReference type="Proteomes" id="UP000484381"/>
    </source>
</evidence>